<keyword evidence="1" id="KW-0472">Membrane</keyword>
<dbReference type="EMBL" id="MFYX01000078">
    <property type="protein sequence ID" value="OGK03966.1"/>
    <property type="molecule type" value="Genomic_DNA"/>
</dbReference>
<protein>
    <recommendedName>
        <fullName evidence="4">Type 4 fimbrial biogenesis protein PilX N-terminal domain-containing protein</fullName>
    </recommendedName>
</protein>
<evidence type="ECO:0008006" key="4">
    <source>
        <dbReference type="Google" id="ProtNLM"/>
    </source>
</evidence>
<evidence type="ECO:0000313" key="2">
    <source>
        <dbReference type="EMBL" id="OGK03966.1"/>
    </source>
</evidence>
<reference evidence="2 3" key="1">
    <citation type="journal article" date="2016" name="Nat. Commun.">
        <title>Thousands of microbial genomes shed light on interconnected biogeochemical processes in an aquifer system.</title>
        <authorList>
            <person name="Anantharaman K."/>
            <person name="Brown C.T."/>
            <person name="Hug L.A."/>
            <person name="Sharon I."/>
            <person name="Castelle C.J."/>
            <person name="Probst A.J."/>
            <person name="Thomas B.C."/>
            <person name="Singh A."/>
            <person name="Wilkins M.J."/>
            <person name="Karaoz U."/>
            <person name="Brodie E.L."/>
            <person name="Williams K.H."/>
            <person name="Hubbard S.S."/>
            <person name="Banfield J.F."/>
        </authorList>
    </citation>
    <scope>NUCLEOTIDE SEQUENCE [LARGE SCALE GENOMIC DNA]</scope>
</reference>
<dbReference type="Proteomes" id="UP000179243">
    <property type="component" value="Unassembled WGS sequence"/>
</dbReference>
<sequence>MFFTGKRPLSSNSLSNQDGYIAYLVLTLLVIIAFLLNAVFLGYARQNKGLEDAKKKIQLGYVLRVAEDYIGNLMNSPDGPIGLLAENEFKKELDPESGFIISASRKGCVMDCVIKARYKDRVVTVNKTIGQRHKYLQNSALYVFGGMSGLILGGKAAIEGDVHLPSGTVNTSSSGYFRYTGQVPVKGRVLGDAGKYDAYLDNRLAMAEAATAEALINRVVQKGAGAASGNISGAFSNPGTVYEHSGDAILDNAGSIDMNKGTLVMTGNLFLKGQSSLCNGSIYIKGAIELRDNSSLTEVIVVSGNGISAFNQTALKGQFFTSGTISINNYTMCRNFTLLFSDPMLFNNETGSPGIRIMDRAKVHGVAVLNAPEQSRNIGFVLDEEATINGFLYCSAGADIRGMVMGQTWVSTLACQYDRTLHGSTMKDGRLEVLKQDWQIYVPPLFGVKKDLAFYDE</sequence>
<evidence type="ECO:0000256" key="1">
    <source>
        <dbReference type="SAM" id="Phobius"/>
    </source>
</evidence>
<feature type="transmembrane region" description="Helical" evidence="1">
    <location>
        <begin position="20"/>
        <end position="44"/>
    </location>
</feature>
<keyword evidence="1" id="KW-1133">Transmembrane helix</keyword>
<name>A0A1F7FBV5_UNCRA</name>
<evidence type="ECO:0000313" key="3">
    <source>
        <dbReference type="Proteomes" id="UP000179243"/>
    </source>
</evidence>
<gene>
    <name evidence="2" type="ORF">A2519_04560</name>
</gene>
<keyword evidence="1" id="KW-0812">Transmembrane</keyword>
<organism evidence="2 3">
    <name type="scientific">Candidatus Raymondbacteria bacterium RIFOXYD12_FULL_49_13</name>
    <dbReference type="NCBI Taxonomy" id="1817890"/>
    <lineage>
        <taxon>Bacteria</taxon>
        <taxon>Raymondiibacteriota</taxon>
    </lineage>
</organism>
<comment type="caution">
    <text evidence="2">The sequence shown here is derived from an EMBL/GenBank/DDBJ whole genome shotgun (WGS) entry which is preliminary data.</text>
</comment>
<accession>A0A1F7FBV5</accession>
<dbReference type="AlphaFoldDB" id="A0A1F7FBV5"/>
<proteinExistence type="predicted"/>